<feature type="compositionally biased region" description="Acidic residues" evidence="1">
    <location>
        <begin position="497"/>
        <end position="516"/>
    </location>
</feature>
<evidence type="ECO:0008006" key="4">
    <source>
        <dbReference type="Google" id="ProtNLM"/>
    </source>
</evidence>
<keyword evidence="3" id="KW-1185">Reference proteome</keyword>
<comment type="caution">
    <text evidence="2">The sequence shown here is derived from an EMBL/GenBank/DDBJ whole genome shotgun (WGS) entry which is preliminary data.</text>
</comment>
<organism evidence="2 3">
    <name type="scientific">Geranomyces variabilis</name>
    <dbReference type="NCBI Taxonomy" id="109894"/>
    <lineage>
        <taxon>Eukaryota</taxon>
        <taxon>Fungi</taxon>
        <taxon>Fungi incertae sedis</taxon>
        <taxon>Chytridiomycota</taxon>
        <taxon>Chytridiomycota incertae sedis</taxon>
        <taxon>Chytridiomycetes</taxon>
        <taxon>Spizellomycetales</taxon>
        <taxon>Powellomycetaceae</taxon>
        <taxon>Geranomyces</taxon>
    </lineage>
</organism>
<feature type="region of interest" description="Disordered" evidence="1">
    <location>
        <begin position="497"/>
        <end position="523"/>
    </location>
</feature>
<protein>
    <recommendedName>
        <fullName evidence="4">EF-hand domain-containing protein</fullName>
    </recommendedName>
</protein>
<proteinExistence type="predicted"/>
<gene>
    <name evidence="2" type="ORF">HDU87_003891</name>
</gene>
<evidence type="ECO:0000313" key="3">
    <source>
        <dbReference type="Proteomes" id="UP001212152"/>
    </source>
</evidence>
<feature type="region of interest" description="Disordered" evidence="1">
    <location>
        <begin position="528"/>
        <end position="547"/>
    </location>
</feature>
<name>A0AAD5TRB2_9FUNG</name>
<reference evidence="2" key="1">
    <citation type="submission" date="2020-05" db="EMBL/GenBank/DDBJ databases">
        <title>Phylogenomic resolution of chytrid fungi.</title>
        <authorList>
            <person name="Stajich J.E."/>
            <person name="Amses K."/>
            <person name="Simmons R."/>
            <person name="Seto K."/>
            <person name="Myers J."/>
            <person name="Bonds A."/>
            <person name="Quandt C.A."/>
            <person name="Barry K."/>
            <person name="Liu P."/>
            <person name="Grigoriev I."/>
            <person name="Longcore J.E."/>
            <person name="James T.Y."/>
        </authorList>
    </citation>
    <scope>NUCLEOTIDE SEQUENCE</scope>
    <source>
        <strain evidence="2">JEL0379</strain>
    </source>
</reference>
<evidence type="ECO:0000256" key="1">
    <source>
        <dbReference type="SAM" id="MobiDB-lite"/>
    </source>
</evidence>
<evidence type="ECO:0000313" key="2">
    <source>
        <dbReference type="EMBL" id="KAJ3184493.1"/>
    </source>
</evidence>
<dbReference type="PROSITE" id="PS00018">
    <property type="entry name" value="EF_HAND_1"/>
    <property type="match status" value="1"/>
</dbReference>
<dbReference type="Proteomes" id="UP001212152">
    <property type="component" value="Unassembled WGS sequence"/>
</dbReference>
<accession>A0AAD5TRB2</accession>
<dbReference type="AlphaFoldDB" id="A0AAD5TRB2"/>
<dbReference type="InterPro" id="IPR018247">
    <property type="entry name" value="EF_Hand_1_Ca_BS"/>
</dbReference>
<sequence>MSSRELIVPAVDTTALAAMVSSSSPSAATLQKVGDAVVATVTQATAISSVVVADAPKIASDSFVAHALPNARQEVATLAPALQRLQQVCNGLSALAQIHPVVGIVASALTALFQLELMRRQNNNKAVALCNQIADTVAILQQLQKVNDEGGLKSILISIADHIRSCEEFITLYTTKGTILRILKARDYVGKMKALAETFDQDKSLLGEALSRCAVIGIQAANNKLDEQSSKLSDILAILTERSSEDIAASRFAQRHGVELSQIPESDNLLRRLALEMKDQTTNVVQLRDQLSSSLDELLAKNRDAFLTAFDEQSKQMSEGFDMILTAVEKGPWMLVEHPDMRQLWRQERWKGSVPRNVFMEALSSFYTDIFTRYPTAAGSISATWINSQHWAAMAESIDVDESGYVAIHELNTFCLAMPPDWTLPSWFAFSGVGNAMRMKHDSMVAEQLLKKLKAIAEDEGPNQVPLQRFIQKISPNIPAIGRGWCWLLNSSSFALPEDESEDEEEAEEGDEEAEAESVVSDVSDDSLKSLNDEADDQEQNQQSSLHEEVLGELVKEYMETRDRKILAWLKCHDWRMTGQNYEDLRSNEPSDTNYGALNAIVKIVLQELYDQLTSDPKREIPVSRFLAMRYTLKTVFWQYRDASSTLYHQWCNQRKEPMNEARFYCNGLLREWMARQHKVQRTYFELDPDVADETDNDVDEEVAAENEKAEAEAAAAVAANADSSLAPAAENDVVGTTNDMVPSICVSVAESDARATAASEFLSPLKARPTVAKSRDIRALQAETYALSARLGRIEELITGLANDQRRSLEIIRPPVPEKEGKKGFKWSRVLG</sequence>
<dbReference type="EMBL" id="JADGJQ010000003">
    <property type="protein sequence ID" value="KAJ3184493.1"/>
    <property type="molecule type" value="Genomic_DNA"/>
</dbReference>